<organism evidence="1">
    <name type="scientific">Burkholderia pseudomallei 1710a</name>
    <dbReference type="NCBI Taxonomy" id="320371"/>
    <lineage>
        <taxon>Bacteria</taxon>
        <taxon>Pseudomonadati</taxon>
        <taxon>Pseudomonadota</taxon>
        <taxon>Betaproteobacteria</taxon>
        <taxon>Burkholderiales</taxon>
        <taxon>Burkholderiaceae</taxon>
        <taxon>Burkholderia</taxon>
        <taxon>pseudomallei group</taxon>
    </lineage>
</organism>
<name>A0A0E1W4J9_BURPE</name>
<accession>A0A0E1W4J9</accession>
<dbReference type="HOGENOM" id="CLU_217879_0_0_4"/>
<reference evidence="1" key="1">
    <citation type="submission" date="2009-05" db="EMBL/GenBank/DDBJ databases">
        <authorList>
            <person name="Harkins D.M."/>
            <person name="DeShazer D."/>
            <person name="Woods D.E."/>
            <person name="Brinkac L.M."/>
            <person name="Brown K.A."/>
            <person name="Hung G.C."/>
            <person name="Tuanyok A."/>
            <person name="Zhang B."/>
            <person name="Nierman W.C."/>
        </authorList>
    </citation>
    <scope>NUCLEOTIDE SEQUENCE [LARGE SCALE GENOMIC DNA]</scope>
    <source>
        <strain evidence="1">1710a</strain>
    </source>
</reference>
<dbReference type="AlphaFoldDB" id="A0A0E1W4J9"/>
<protein>
    <submittedName>
        <fullName evidence="1">Uncharacterized protein</fullName>
    </submittedName>
</protein>
<proteinExistence type="predicted"/>
<dbReference type="EMBL" id="CM000832">
    <property type="protein sequence ID" value="EET08150.1"/>
    <property type="molecule type" value="Genomic_DNA"/>
</dbReference>
<sequence>MHRFLWHEEKMPLQYIRRAARALPILCEYLYCLLCAFVKTDSIA</sequence>
<evidence type="ECO:0000313" key="1">
    <source>
        <dbReference type="EMBL" id="EET08150.1"/>
    </source>
</evidence>
<gene>
    <name evidence="1" type="ORF">BURPS1710A_2284</name>
</gene>
<dbReference type="Proteomes" id="UP000001812">
    <property type="component" value="Chromosome I"/>
</dbReference>